<keyword evidence="3" id="KW-1185">Reference proteome</keyword>
<name>A0A8K0KCJ9_LADFU</name>
<dbReference type="Proteomes" id="UP000792457">
    <property type="component" value="Unassembled WGS sequence"/>
</dbReference>
<accession>A0A8K0KCJ9</accession>
<feature type="non-terminal residue" evidence="2">
    <location>
        <position position="52"/>
    </location>
</feature>
<evidence type="ECO:0000313" key="3">
    <source>
        <dbReference type="Proteomes" id="UP000792457"/>
    </source>
</evidence>
<dbReference type="AlphaFoldDB" id="A0A8K0KCJ9"/>
<gene>
    <name evidence="2" type="ORF">J437_LFUL013130</name>
</gene>
<protein>
    <submittedName>
        <fullName evidence="2">Uncharacterized protein</fullName>
    </submittedName>
</protein>
<organism evidence="2 3">
    <name type="scientific">Ladona fulva</name>
    <name type="common">Scarce chaser dragonfly</name>
    <name type="synonym">Libellula fulva</name>
    <dbReference type="NCBI Taxonomy" id="123851"/>
    <lineage>
        <taxon>Eukaryota</taxon>
        <taxon>Metazoa</taxon>
        <taxon>Ecdysozoa</taxon>
        <taxon>Arthropoda</taxon>
        <taxon>Hexapoda</taxon>
        <taxon>Insecta</taxon>
        <taxon>Pterygota</taxon>
        <taxon>Palaeoptera</taxon>
        <taxon>Odonata</taxon>
        <taxon>Epiprocta</taxon>
        <taxon>Anisoptera</taxon>
        <taxon>Libelluloidea</taxon>
        <taxon>Libellulidae</taxon>
        <taxon>Ladona</taxon>
    </lineage>
</organism>
<evidence type="ECO:0000256" key="1">
    <source>
        <dbReference type="SAM" id="MobiDB-lite"/>
    </source>
</evidence>
<reference evidence="2" key="2">
    <citation type="submission" date="2017-10" db="EMBL/GenBank/DDBJ databases">
        <title>Ladona fulva Genome sequencing and assembly.</title>
        <authorList>
            <person name="Murali S."/>
            <person name="Richards S."/>
            <person name="Bandaranaike D."/>
            <person name="Bellair M."/>
            <person name="Blankenburg K."/>
            <person name="Chao H."/>
            <person name="Dinh H."/>
            <person name="Doddapaneni H."/>
            <person name="Dugan-Rocha S."/>
            <person name="Elkadiri S."/>
            <person name="Gnanaolivu R."/>
            <person name="Hernandez B."/>
            <person name="Skinner E."/>
            <person name="Javaid M."/>
            <person name="Lee S."/>
            <person name="Li M."/>
            <person name="Ming W."/>
            <person name="Munidasa M."/>
            <person name="Muniz J."/>
            <person name="Nguyen L."/>
            <person name="Hughes D."/>
            <person name="Osuji N."/>
            <person name="Pu L.-L."/>
            <person name="Puazo M."/>
            <person name="Qu C."/>
            <person name="Quiroz J."/>
            <person name="Raj R."/>
            <person name="Weissenberger G."/>
            <person name="Xin Y."/>
            <person name="Zou X."/>
            <person name="Han Y."/>
            <person name="Worley K."/>
            <person name="Muzny D."/>
            <person name="Gibbs R."/>
        </authorList>
    </citation>
    <scope>NUCLEOTIDE SEQUENCE</scope>
    <source>
        <strain evidence="2">Sampled in the wild</strain>
    </source>
</reference>
<dbReference type="EMBL" id="KZ308633">
    <property type="protein sequence ID" value="KAG8232591.1"/>
    <property type="molecule type" value="Genomic_DNA"/>
</dbReference>
<feature type="compositionally biased region" description="Basic and acidic residues" evidence="1">
    <location>
        <begin position="39"/>
        <end position="52"/>
    </location>
</feature>
<evidence type="ECO:0000313" key="2">
    <source>
        <dbReference type="EMBL" id="KAG8232591.1"/>
    </source>
</evidence>
<reference evidence="2" key="1">
    <citation type="submission" date="2013-04" db="EMBL/GenBank/DDBJ databases">
        <authorList>
            <person name="Qu J."/>
            <person name="Murali S.C."/>
            <person name="Bandaranaike D."/>
            <person name="Bellair M."/>
            <person name="Blankenburg K."/>
            <person name="Chao H."/>
            <person name="Dinh H."/>
            <person name="Doddapaneni H."/>
            <person name="Downs B."/>
            <person name="Dugan-Rocha S."/>
            <person name="Elkadiri S."/>
            <person name="Gnanaolivu R.D."/>
            <person name="Hernandez B."/>
            <person name="Javaid M."/>
            <person name="Jayaseelan J.C."/>
            <person name="Lee S."/>
            <person name="Li M."/>
            <person name="Ming W."/>
            <person name="Munidasa M."/>
            <person name="Muniz J."/>
            <person name="Nguyen L."/>
            <person name="Ongeri F."/>
            <person name="Osuji N."/>
            <person name="Pu L.-L."/>
            <person name="Puazo M."/>
            <person name="Qu C."/>
            <person name="Quiroz J."/>
            <person name="Raj R."/>
            <person name="Weissenberger G."/>
            <person name="Xin Y."/>
            <person name="Zou X."/>
            <person name="Han Y."/>
            <person name="Richards S."/>
            <person name="Worley K."/>
            <person name="Muzny D."/>
            <person name="Gibbs R."/>
        </authorList>
    </citation>
    <scope>NUCLEOTIDE SEQUENCE</scope>
    <source>
        <strain evidence="2">Sampled in the wild</strain>
    </source>
</reference>
<sequence>IRKNGVRKTYTEKYHCCHGFERAPNQPGCVKGNEDEDTEKNLSTKPDTEIIP</sequence>
<proteinExistence type="predicted"/>
<comment type="caution">
    <text evidence="2">The sequence shown here is derived from an EMBL/GenBank/DDBJ whole genome shotgun (WGS) entry which is preliminary data.</text>
</comment>
<feature type="region of interest" description="Disordered" evidence="1">
    <location>
        <begin position="25"/>
        <end position="52"/>
    </location>
</feature>